<reference evidence="3 4" key="1">
    <citation type="submission" date="2020-04" db="EMBL/GenBank/DDBJ databases">
        <title>Description of novel Gluconacetobacter.</title>
        <authorList>
            <person name="Sombolestani A."/>
        </authorList>
    </citation>
    <scope>NUCLEOTIDE SEQUENCE [LARGE SCALE GENOMIC DNA]</scope>
    <source>
        <strain evidence="3 4">LMG 27725</strain>
    </source>
</reference>
<dbReference type="PANTHER" id="PTHR48083:SF37">
    <property type="entry name" value="DEHYDROGENASE, PUTATIVE-RELATED"/>
    <property type="match status" value="1"/>
</dbReference>
<keyword evidence="1" id="KW-0560">Oxidoreductase</keyword>
<dbReference type="AlphaFoldDB" id="A0A7W4P9G1"/>
<dbReference type="InterPro" id="IPR050741">
    <property type="entry name" value="Acyl-CoA_dehydrogenase"/>
</dbReference>
<accession>A0A7W4P9G1</accession>
<dbReference type="Gene3D" id="1.20.140.10">
    <property type="entry name" value="Butyryl-CoA Dehydrogenase, subunit A, domain 3"/>
    <property type="match status" value="1"/>
</dbReference>
<evidence type="ECO:0000313" key="4">
    <source>
        <dbReference type="Proteomes" id="UP000525623"/>
    </source>
</evidence>
<dbReference type="GO" id="GO:0003995">
    <property type="term" value="F:acyl-CoA dehydrogenase activity"/>
    <property type="evidence" value="ECO:0007669"/>
    <property type="project" value="TreeGrafter"/>
</dbReference>
<dbReference type="EMBL" id="JABEQL010000007">
    <property type="protein sequence ID" value="MBB2178995.1"/>
    <property type="molecule type" value="Genomic_DNA"/>
</dbReference>
<comment type="caution">
    <text evidence="3">The sequence shown here is derived from an EMBL/GenBank/DDBJ whole genome shotgun (WGS) entry which is preliminary data.</text>
</comment>
<protein>
    <submittedName>
        <fullName evidence="3">Acyl-CoA dehydrogenase</fullName>
    </submittedName>
</protein>
<dbReference type="Proteomes" id="UP000525623">
    <property type="component" value="Unassembled WGS sequence"/>
</dbReference>
<dbReference type="GO" id="GO:0005737">
    <property type="term" value="C:cytoplasm"/>
    <property type="evidence" value="ECO:0007669"/>
    <property type="project" value="TreeGrafter"/>
</dbReference>
<evidence type="ECO:0000259" key="2">
    <source>
        <dbReference type="Pfam" id="PF08028"/>
    </source>
</evidence>
<dbReference type="Pfam" id="PF08028">
    <property type="entry name" value="Acyl-CoA_dh_2"/>
    <property type="match status" value="1"/>
</dbReference>
<dbReference type="InterPro" id="IPR009100">
    <property type="entry name" value="AcylCoA_DH/oxidase_NM_dom_sf"/>
</dbReference>
<name>A0A7W4P9G1_9PROT</name>
<feature type="domain" description="Acyl-CoA dehydrogenase C-terminal" evidence="2">
    <location>
        <begin position="148"/>
        <end position="261"/>
    </location>
</feature>
<dbReference type="SUPFAM" id="SSF56645">
    <property type="entry name" value="Acyl-CoA dehydrogenase NM domain-like"/>
    <property type="match status" value="1"/>
</dbReference>
<dbReference type="InterPro" id="IPR013107">
    <property type="entry name" value="Acyl-CoA_DH_C"/>
</dbReference>
<proteinExistence type="predicted"/>
<dbReference type="Gene3D" id="2.40.110.10">
    <property type="entry name" value="Butyryl-CoA Dehydrogenase, subunit A, domain 2"/>
    <property type="match status" value="1"/>
</dbReference>
<dbReference type="InterPro" id="IPR036250">
    <property type="entry name" value="AcylCo_DH-like_C"/>
</dbReference>
<organism evidence="3 4">
    <name type="scientific">Gluconacetobacter tumulicola</name>
    <dbReference type="NCBI Taxonomy" id="1017177"/>
    <lineage>
        <taxon>Bacteria</taxon>
        <taxon>Pseudomonadati</taxon>
        <taxon>Pseudomonadota</taxon>
        <taxon>Alphaproteobacteria</taxon>
        <taxon>Acetobacterales</taxon>
        <taxon>Acetobacteraceae</taxon>
        <taxon>Gluconacetobacter</taxon>
    </lineage>
</organism>
<dbReference type="InterPro" id="IPR046373">
    <property type="entry name" value="Acyl-CoA_Oxase/DH_mid-dom_sf"/>
</dbReference>
<dbReference type="SUPFAM" id="SSF47203">
    <property type="entry name" value="Acyl-CoA dehydrogenase C-terminal domain-like"/>
    <property type="match status" value="1"/>
</dbReference>
<evidence type="ECO:0000256" key="1">
    <source>
        <dbReference type="ARBA" id="ARBA00023002"/>
    </source>
</evidence>
<sequence length="288" mass="30656">MFEGHMNAVKLLHLYDGPGARVAPAVRNGALLGVWGADGARPLRGFATGGGLRLEGEKIFASGLGLVRFAIVTLRDGIADDGPDRLALVDVSDPARQDPSAWKASGMRATVSGRFDFSGLEIDAGHIIGQPGDYVREPHFEGGIWRYCAAHLGGAEALVALWRDALATRGRLDDPMQLGRYARAVSLCRAMASLLRETARTVEAATDEREAIDAAVAAALLARQFVEEGCVEILQLAEKSLGTAAYMTGTPIERVRRDLSIFLRQAAPDAKLLKAGRLLAGASDAAPW</sequence>
<keyword evidence="4" id="KW-1185">Reference proteome</keyword>
<gene>
    <name evidence="3" type="ORF">HLH29_07395</name>
</gene>
<dbReference type="PANTHER" id="PTHR48083">
    <property type="entry name" value="MEDIUM-CHAIN SPECIFIC ACYL-COA DEHYDROGENASE, MITOCHONDRIAL-RELATED"/>
    <property type="match status" value="1"/>
</dbReference>
<dbReference type="GO" id="GO:0033539">
    <property type="term" value="P:fatty acid beta-oxidation using acyl-CoA dehydrogenase"/>
    <property type="evidence" value="ECO:0007669"/>
    <property type="project" value="TreeGrafter"/>
</dbReference>
<evidence type="ECO:0000313" key="3">
    <source>
        <dbReference type="EMBL" id="MBB2178995.1"/>
    </source>
</evidence>